<keyword evidence="4 6" id="KW-1133">Transmembrane helix</keyword>
<feature type="transmembrane region" description="Helical" evidence="6">
    <location>
        <begin position="119"/>
        <end position="136"/>
    </location>
</feature>
<proteinExistence type="predicted"/>
<feature type="transmembrane region" description="Helical" evidence="6">
    <location>
        <begin position="28"/>
        <end position="44"/>
    </location>
</feature>
<feature type="transmembrane region" description="Helical" evidence="6">
    <location>
        <begin position="6"/>
        <end position="23"/>
    </location>
</feature>
<evidence type="ECO:0000256" key="3">
    <source>
        <dbReference type="ARBA" id="ARBA00022692"/>
    </source>
</evidence>
<feature type="transmembrane region" description="Helical" evidence="6">
    <location>
        <begin position="50"/>
        <end position="75"/>
    </location>
</feature>
<evidence type="ECO:0000256" key="6">
    <source>
        <dbReference type="SAM" id="Phobius"/>
    </source>
</evidence>
<protein>
    <submittedName>
        <fullName evidence="7">Hydrogenase-4 component E</fullName>
    </submittedName>
</protein>
<dbReference type="Proteomes" id="UP001193389">
    <property type="component" value="Chromosome"/>
</dbReference>
<dbReference type="EMBL" id="AP018694">
    <property type="protein sequence ID" value="BBE19114.1"/>
    <property type="molecule type" value="Genomic_DNA"/>
</dbReference>
<dbReference type="Gene3D" id="1.10.287.3510">
    <property type="match status" value="1"/>
</dbReference>
<keyword evidence="3 6" id="KW-0812">Transmembrane</keyword>
<evidence type="ECO:0000256" key="1">
    <source>
        <dbReference type="ARBA" id="ARBA00004651"/>
    </source>
</evidence>
<keyword evidence="8" id="KW-1185">Reference proteome</keyword>
<evidence type="ECO:0000256" key="5">
    <source>
        <dbReference type="ARBA" id="ARBA00023136"/>
    </source>
</evidence>
<name>A0A5K7SCX5_9BACT</name>
<sequence length="210" mass="23689">MIDVLLITFIITLFYMAIANRMLTYLKVLAFQGVLLFVVVFLQLKEINTVNLALILLETIVFKSVAVPLFMAYVLKRNNITRESEPFLPNFVSLIITTFIVVVTILLANQVKDTKLDKIFFVVALSSLFTGLYFIATRRKIITHVIGYLIIENGVFVLSLAVGNEMPMLVNLGIMLDIFASVLILGIFLNKIGDVFKDVDVDQLSNLKDY</sequence>
<dbReference type="AlphaFoldDB" id="A0A5K7SCX5"/>
<keyword evidence="5 6" id="KW-0472">Membrane</keyword>
<feature type="transmembrane region" description="Helical" evidence="6">
    <location>
        <begin position="168"/>
        <end position="189"/>
    </location>
</feature>
<accession>A0A5K7SCX5</accession>
<dbReference type="GO" id="GO:0005886">
    <property type="term" value="C:plasma membrane"/>
    <property type="evidence" value="ECO:0007669"/>
    <property type="project" value="UniProtKB-SubCell"/>
</dbReference>
<dbReference type="KEGG" id="anf:AQPE_3288"/>
<keyword evidence="2" id="KW-1003">Cell membrane</keyword>
<dbReference type="PANTHER" id="PTHR38601">
    <property type="entry name" value="HYDROGENASE-4 COMPONENT E"/>
    <property type="match status" value="1"/>
</dbReference>
<evidence type="ECO:0000313" key="7">
    <source>
        <dbReference type="EMBL" id="BBE19114.1"/>
    </source>
</evidence>
<gene>
    <name evidence="7" type="ORF">AQPE_3288</name>
</gene>
<evidence type="ECO:0000256" key="4">
    <source>
        <dbReference type="ARBA" id="ARBA00022989"/>
    </source>
</evidence>
<organism evidence="7 8">
    <name type="scientific">Aquipluma nitroreducens</name>
    <dbReference type="NCBI Taxonomy" id="2010828"/>
    <lineage>
        <taxon>Bacteria</taxon>
        <taxon>Pseudomonadati</taxon>
        <taxon>Bacteroidota</taxon>
        <taxon>Bacteroidia</taxon>
        <taxon>Marinilabiliales</taxon>
        <taxon>Prolixibacteraceae</taxon>
        <taxon>Aquipluma</taxon>
    </lineage>
</organism>
<dbReference type="RefSeq" id="WP_318347387.1">
    <property type="nucleotide sequence ID" value="NZ_AP018694.1"/>
</dbReference>
<feature type="transmembrane region" description="Helical" evidence="6">
    <location>
        <begin position="87"/>
        <end position="107"/>
    </location>
</feature>
<reference evidence="7" key="1">
    <citation type="journal article" date="2020" name="Int. J. Syst. Evol. Microbiol.">
        <title>Aquipluma nitroreducens gen. nov. sp. nov., a novel facultatively anaerobic bacterium isolated from a freshwater lake.</title>
        <authorList>
            <person name="Watanabe M."/>
            <person name="Kojima H."/>
            <person name="Fukui M."/>
        </authorList>
    </citation>
    <scope>NUCLEOTIDE SEQUENCE</scope>
    <source>
        <strain evidence="7">MeG22</strain>
    </source>
</reference>
<feature type="transmembrane region" description="Helical" evidence="6">
    <location>
        <begin position="145"/>
        <end position="162"/>
    </location>
</feature>
<comment type="subcellular location">
    <subcellularLocation>
        <location evidence="1">Cell membrane</location>
        <topology evidence="1">Multi-pass membrane protein</topology>
    </subcellularLocation>
</comment>
<evidence type="ECO:0000256" key="2">
    <source>
        <dbReference type="ARBA" id="ARBA00022475"/>
    </source>
</evidence>
<evidence type="ECO:0000313" key="8">
    <source>
        <dbReference type="Proteomes" id="UP001193389"/>
    </source>
</evidence>
<dbReference type="InterPro" id="IPR038730">
    <property type="entry name" value="HyfE-like"/>
</dbReference>
<dbReference type="PANTHER" id="PTHR38601:SF1">
    <property type="entry name" value="HYDROGENASE-4 COMPONENT E"/>
    <property type="match status" value="1"/>
</dbReference>